<evidence type="ECO:0000256" key="1">
    <source>
        <dbReference type="SAM" id="MobiDB-lite"/>
    </source>
</evidence>
<name>K0STS1_THAOC</name>
<protein>
    <recommendedName>
        <fullName evidence="2">Reverse transcriptase Ty1/copia-type domain-containing protein</fullName>
    </recommendedName>
</protein>
<comment type="caution">
    <text evidence="3">The sequence shown here is derived from an EMBL/GenBank/DDBJ whole genome shotgun (WGS) entry which is preliminary data.</text>
</comment>
<dbReference type="PANTHER" id="PTHR11439">
    <property type="entry name" value="GAG-POL-RELATED RETROTRANSPOSON"/>
    <property type="match status" value="1"/>
</dbReference>
<keyword evidence="4" id="KW-1185">Reference proteome</keyword>
<feature type="compositionally biased region" description="Polar residues" evidence="1">
    <location>
        <begin position="484"/>
        <end position="495"/>
    </location>
</feature>
<organism evidence="3 4">
    <name type="scientific">Thalassiosira oceanica</name>
    <name type="common">Marine diatom</name>
    <dbReference type="NCBI Taxonomy" id="159749"/>
    <lineage>
        <taxon>Eukaryota</taxon>
        <taxon>Sar</taxon>
        <taxon>Stramenopiles</taxon>
        <taxon>Ochrophyta</taxon>
        <taxon>Bacillariophyta</taxon>
        <taxon>Coscinodiscophyceae</taxon>
        <taxon>Thalassiosirophycidae</taxon>
        <taxon>Thalassiosirales</taxon>
        <taxon>Thalassiosiraceae</taxon>
        <taxon>Thalassiosira</taxon>
    </lineage>
</organism>
<dbReference type="Proteomes" id="UP000266841">
    <property type="component" value="Unassembled WGS sequence"/>
</dbReference>
<proteinExistence type="predicted"/>
<dbReference type="OrthoDB" id="44654at2759"/>
<feature type="region of interest" description="Disordered" evidence="1">
    <location>
        <begin position="470"/>
        <end position="495"/>
    </location>
</feature>
<dbReference type="InterPro" id="IPR013103">
    <property type="entry name" value="RVT_2"/>
</dbReference>
<sequence>MSASLSLHTSSDDKNGRRRVQYLDSTHQTALEMSSTGYRSEAYLCLERRCPSRREVARPRSGPAGVGTTMASDQQLDWADVSIKFTGNTLADTAGFNEARKLLITHVGKSTQTGAALGAQAITSMTPPELGDPTPSDDIDSNFAEQQRFKLLMESVARDKREWHSIKSYIFHAVWARSAKSMQEKLSGLQTTYERDGTTIIFKGYDVISLEQDGLSLLLLMRSVCHGADTADGITTYQRIILDMDMFAGGQRTNESIDDYGRRLRQNSETHRAAGGSLGLHHPALYTAALANIAQEAGVAVTALSAEQQASAVSKVEREYLASLVIVLADERRYGGLKSRLKLEHKLQGTNNYPTTVTQALKMLSDWESVSRDAAGTARGGTSSLEQSLAFAQTGGPFNEEKKDDGDVDPNRGDNDTFPPPPQDPGELGRYFAAHQHNSAAVQAHWAVWDGFTKTERSKHYWPARKKALKALGKQDGHKPGGSKNESVSNANIGSNDDDAFEGIGFAQNNAPHLTLDPNYVYLDSMCSDHSAFTDEFLSNVRTSDKVLRTNTNAGSIESNKVGQWRGFEFHLNTGGIANLLSIPRLEEAGCKVDYSTDGEWTVKLPSGEVLVFKRDTGVCNRMPYIDVRELGTDEAVSCVQTVRKNFEGLTKRQVEGAILAGKLQASTGHLTDERFRQLVSSPRVRNCKVNDRDVTHKCLIFGKSRAVIRGSTTRVKPDRVEAEYIDIPRDFYRLHKFVTLTADVMFVNGLGFLTTFSRDLRFHTAEYVPTRTAKQLSSSLKKIIQLYGRGGFVIRVILMDMEFDKVADLLDLVKCNTTAAVEHVAEIERAHRTIKERARRVVAELPFACLPRVMTIHLVYFVLKWLNAVPAEKGISDRLSPREIVLRVGIDLEKDAPFPFGTYVEPSTDDETTNTMKSRTHGAIFLGTKNNLQRSLKVLDLRTGKVVVRRVAQELPMPGRVMRRVNLWGKRSKQEKFGKTLSFLNRVKKEFDWENDDLDPVEIVQQAEEQRVHPEILDEMPGITCEEDIQAGTAVVDEPAASAAQRVAAIRQQAEGTPPSSAVRPKVSFADAVRHPPLDPGLLPEVKAELEDEGEEAEHDAVDATPSEAVEAVEGAAGMNNEDVAEAIQDSLGESRYPVRQRAQPSILNIQHPSSYTNTQSYDSTAAEVAEGIVHVNIAEDLPEHFAQEPDVEYVLGVALAQTFSLAEGIRRFGDKAKLATKKEFEQFQKLEAMSPVDGNQLSYNERRRALGALLFLTEKRDGRIKARCPVNGAPQREYIKRQDAASPTIANESVKLTCAIEAKERRCVKVFDIPGAFLQSDLDEHVIMVFRGHLAELMAEVNPKLYRKYIILTKKGEKLLYVKLHKAVYGLLRASLIFYKKMVADLTADGFTLNPYDPCVANKMINGKQMTIGWHVDDCKVSHVEEAEVDKLIARFRDMYGEGLAVQNGPYLDYLGTHIHYPGDGTVQFSQIPYIAKIFDDFPEEIRSTSTSPAADHLFNVRDVEEATFLDTERADALHHCVAQLSFLKARSRPDLDPAVAFLTTRVRKPDEDDWGKLRRVLQYLKGTRHMKLTISVDSLNILNWWVDASYNIHEDCKGHTGLILSMGKGGVASGSWKQKINVRSSTEGELVGLDDCLPLILWGKYFLEAQGYTVDHNIVRQDNQSTLLLARNGKLSSGKRTKHIKARYFNITDKVDSGDLELRYEPTESMWSDILNKPKQGQAFREFRAFLMNVPKNYDDEVERLRTPADLLPREGSRVDTDTLITAAKGLMSTGDKARGNYRSVLGDEKSSKCKQQVYSPINTSRPNSSVIGGSTALTDARIGIGGRFCSGIHPSATSMCTSGQYWPSPDGPVYRASSRRVSCFTAFGTLSMCVTLW</sequence>
<feature type="domain" description="Reverse transcriptase Ty1/copia-type" evidence="2">
    <location>
        <begin position="1256"/>
        <end position="1484"/>
    </location>
</feature>
<evidence type="ECO:0000313" key="3">
    <source>
        <dbReference type="EMBL" id="EJK68785.1"/>
    </source>
</evidence>
<dbReference type="EMBL" id="AGNL01010838">
    <property type="protein sequence ID" value="EJK68785.1"/>
    <property type="molecule type" value="Genomic_DNA"/>
</dbReference>
<feature type="compositionally biased region" description="Basic and acidic residues" evidence="1">
    <location>
        <begin position="399"/>
        <end position="415"/>
    </location>
</feature>
<evidence type="ECO:0000259" key="2">
    <source>
        <dbReference type="Pfam" id="PF07727"/>
    </source>
</evidence>
<feature type="non-terminal residue" evidence="3">
    <location>
        <position position="1881"/>
    </location>
</feature>
<dbReference type="CDD" id="cd09272">
    <property type="entry name" value="RNase_HI_RT_Ty1"/>
    <property type="match status" value="1"/>
</dbReference>
<dbReference type="Pfam" id="PF07727">
    <property type="entry name" value="RVT_2"/>
    <property type="match status" value="1"/>
</dbReference>
<evidence type="ECO:0000313" key="4">
    <source>
        <dbReference type="Proteomes" id="UP000266841"/>
    </source>
</evidence>
<dbReference type="eggNOG" id="KOG0017">
    <property type="taxonomic scope" value="Eukaryota"/>
</dbReference>
<accession>K0STS1</accession>
<gene>
    <name evidence="3" type="ORF">THAOC_10005</name>
</gene>
<reference evidence="3 4" key="1">
    <citation type="journal article" date="2012" name="Genome Biol.">
        <title>Genome and low-iron response of an oceanic diatom adapted to chronic iron limitation.</title>
        <authorList>
            <person name="Lommer M."/>
            <person name="Specht M."/>
            <person name="Roy A.S."/>
            <person name="Kraemer L."/>
            <person name="Andreson R."/>
            <person name="Gutowska M.A."/>
            <person name="Wolf J."/>
            <person name="Bergner S.V."/>
            <person name="Schilhabel M.B."/>
            <person name="Klostermeier U.C."/>
            <person name="Beiko R.G."/>
            <person name="Rosenstiel P."/>
            <person name="Hippler M."/>
            <person name="Laroche J."/>
        </authorList>
    </citation>
    <scope>NUCLEOTIDE SEQUENCE [LARGE SCALE GENOMIC DNA]</scope>
    <source>
        <strain evidence="3 4">CCMP1005</strain>
    </source>
</reference>
<feature type="region of interest" description="Disordered" evidence="1">
    <location>
        <begin position="394"/>
        <end position="429"/>
    </location>
</feature>